<organism evidence="2 3">
    <name type="scientific">Bifidobacterium myosotis</name>
    <dbReference type="NCBI Taxonomy" id="1630166"/>
    <lineage>
        <taxon>Bacteria</taxon>
        <taxon>Bacillati</taxon>
        <taxon>Actinomycetota</taxon>
        <taxon>Actinomycetes</taxon>
        <taxon>Bifidobacteriales</taxon>
        <taxon>Bifidobacteriaceae</taxon>
        <taxon>Bifidobacterium</taxon>
    </lineage>
</organism>
<comment type="caution">
    <text evidence="2">The sequence shown here is derived from an EMBL/GenBank/DDBJ whole genome shotgun (WGS) entry which is preliminary data.</text>
</comment>
<name>A0A261FL09_9BIFI</name>
<evidence type="ECO:0008006" key="4">
    <source>
        <dbReference type="Google" id="ProtNLM"/>
    </source>
</evidence>
<dbReference type="RefSeq" id="WP_094667538.1">
    <property type="nucleotide sequence ID" value="NZ_MWWW01000011.1"/>
</dbReference>
<protein>
    <recommendedName>
        <fullName evidence="4">Histidine kinase</fullName>
    </recommendedName>
</protein>
<reference evidence="2 3" key="1">
    <citation type="journal article" date="2017" name="BMC Genomics">
        <title>Comparative genomic and phylogenomic analyses of the Bifidobacteriaceae family.</title>
        <authorList>
            <person name="Lugli G.A."/>
            <person name="Milani C."/>
            <person name="Turroni F."/>
            <person name="Duranti S."/>
            <person name="Mancabelli L."/>
            <person name="Mangifesta M."/>
            <person name="Ferrario C."/>
            <person name="Modesto M."/>
            <person name="Mattarelli P."/>
            <person name="Jiri K."/>
            <person name="van Sinderen D."/>
            <person name="Ventura M."/>
        </authorList>
    </citation>
    <scope>NUCLEOTIDE SEQUENCE [LARGE SCALE GENOMIC DNA]</scope>
    <source>
        <strain evidence="2 3">DSM 100196</strain>
    </source>
</reference>
<accession>A0A261FL09</accession>
<sequence length="477" mass="50806">MMGPTKMPSPGLPQPVRRVLDWWHAPHFLAKTSVIVETLEVASMIIWPPNSPAQMLIAFAWLVLVAALPFAPRVLCVAGLLLSLVTTGLPGQGAWNTGVFAVFGLFLTVGYVMPRWAAIVLPVGFSALDAAGFVWFGAGSLGGTLIQGVIDGLNGIQRDAAAESGVMLGADAAALPQYATIVFVSTLVLDLMVLGFLTMCSAAFRRTAAAGERAARAEQLLGRVTREQQLAHMIHDSVANDMSTIAMLAWRAKAAEDDSQMLDAIYARSHHALDRVHEVIDVLNGRRDLAELEGEGATGVGGSVGHVGADTDADARGDSVGDVSFDIQVEKYVEDQDRTMRMLGLAGVSRFNSVPDAVVSKPSQRAVMGLLEEVYANIVRHCAMGEMASVDAMDGTLAPDEGEGEGEPAYNLFVDIGHDRIRISEVNALADERHTLVHGRKHGSGLALHRDVIESLGGTLNTSRQDGTWMLSADIPV</sequence>
<dbReference type="Proteomes" id="UP000216871">
    <property type="component" value="Unassembled WGS sequence"/>
</dbReference>
<keyword evidence="3" id="KW-1185">Reference proteome</keyword>
<gene>
    <name evidence="2" type="ORF">BMYO_1073</name>
</gene>
<keyword evidence="1" id="KW-0472">Membrane</keyword>
<evidence type="ECO:0000313" key="3">
    <source>
        <dbReference type="Proteomes" id="UP000216871"/>
    </source>
</evidence>
<feature type="transmembrane region" description="Helical" evidence="1">
    <location>
        <begin position="178"/>
        <end position="204"/>
    </location>
</feature>
<keyword evidence="1" id="KW-1133">Transmembrane helix</keyword>
<feature type="transmembrane region" description="Helical" evidence="1">
    <location>
        <begin position="59"/>
        <end position="82"/>
    </location>
</feature>
<dbReference type="OrthoDB" id="3228207at2"/>
<dbReference type="EMBL" id="MWWW01000011">
    <property type="protein sequence ID" value="OZG59839.1"/>
    <property type="molecule type" value="Genomic_DNA"/>
</dbReference>
<feature type="transmembrane region" description="Helical" evidence="1">
    <location>
        <begin position="94"/>
        <end position="112"/>
    </location>
</feature>
<dbReference type="AlphaFoldDB" id="A0A261FL09"/>
<keyword evidence="1" id="KW-0812">Transmembrane</keyword>
<proteinExistence type="predicted"/>
<evidence type="ECO:0000256" key="1">
    <source>
        <dbReference type="SAM" id="Phobius"/>
    </source>
</evidence>
<evidence type="ECO:0000313" key="2">
    <source>
        <dbReference type="EMBL" id="OZG59839.1"/>
    </source>
</evidence>